<proteinExistence type="inferred from homology"/>
<protein>
    <recommendedName>
        <fullName evidence="3">glutaminase</fullName>
        <ecNumber evidence="3">3.5.1.2</ecNumber>
    </recommendedName>
</protein>
<dbReference type="OrthoDB" id="9788822at2"/>
<comment type="subunit">
    <text evidence="2">Homotetramer.</text>
</comment>
<comment type="catalytic activity">
    <reaction evidence="5">
        <text>L-glutamine + H2O = L-glutamate + NH4(+)</text>
        <dbReference type="Rhea" id="RHEA:15889"/>
        <dbReference type="ChEBI" id="CHEBI:15377"/>
        <dbReference type="ChEBI" id="CHEBI:28938"/>
        <dbReference type="ChEBI" id="CHEBI:29985"/>
        <dbReference type="ChEBI" id="CHEBI:58359"/>
        <dbReference type="EC" id="3.5.1.2"/>
    </reaction>
</comment>
<evidence type="ECO:0000313" key="6">
    <source>
        <dbReference type="EMBL" id="ABG53014.1"/>
    </source>
</evidence>
<keyword evidence="4 6" id="KW-0378">Hydrolase</keyword>
<accession>Q10XL0</accession>
<dbReference type="InterPro" id="IPR012338">
    <property type="entry name" value="Beta-lactam/transpept-like"/>
</dbReference>
<sequence length="304" mass="33708">MFKNLSNINQQQLNTWVKQVLTQTKSGNLPNYIPLLAEANPNSFAILLQSIDHHIISFGDIKTKVPLMSAIKPFLLFYLLSQFGNELIFKKVGQKPSEKPFNSLEQLEFDGGWPRNPMINSGAIALSSLIPGNTAREKCNNFCSWLNSYGNCQLFLDENMLASVRSLPNQNNQNIAQKLVESGSIKDAKITLDTYNQICCLSGKIIDIANLGILLVNSPHSEWQKHCFTVKTLMTNCGLYETSNRYAMDIGIPIKSSISGIVLGLVPAKGVIVCYSPPLDQQGNSVAGLLLLELISRNLEKQYN</sequence>
<dbReference type="Pfam" id="PF04960">
    <property type="entry name" value="Glutaminase"/>
    <property type="match status" value="1"/>
</dbReference>
<dbReference type="GO" id="GO:0006543">
    <property type="term" value="P:L-glutamine catabolic process"/>
    <property type="evidence" value="ECO:0007669"/>
    <property type="project" value="TreeGrafter"/>
</dbReference>
<dbReference type="KEGG" id="ter:Tery_3991"/>
<dbReference type="PANTHER" id="PTHR12544:SF29">
    <property type="entry name" value="GLUTAMINASE"/>
    <property type="match status" value="1"/>
</dbReference>
<dbReference type="EC" id="3.5.1.2" evidence="3"/>
<evidence type="ECO:0000256" key="5">
    <source>
        <dbReference type="ARBA" id="ARBA00049534"/>
    </source>
</evidence>
<dbReference type="STRING" id="203124.Tery_3991"/>
<dbReference type="EMBL" id="CP000393">
    <property type="protein sequence ID" value="ABG53014.1"/>
    <property type="molecule type" value="Genomic_DNA"/>
</dbReference>
<dbReference type="GO" id="GO:0004359">
    <property type="term" value="F:glutaminase activity"/>
    <property type="evidence" value="ECO:0007669"/>
    <property type="project" value="UniProtKB-EC"/>
</dbReference>
<evidence type="ECO:0000256" key="2">
    <source>
        <dbReference type="ARBA" id="ARBA00011881"/>
    </source>
</evidence>
<dbReference type="SUPFAM" id="SSF56601">
    <property type="entry name" value="beta-lactamase/transpeptidase-like"/>
    <property type="match status" value="1"/>
</dbReference>
<name>Q10XL0_TRIEI</name>
<gene>
    <name evidence="6" type="ordered locus">Tery_3991</name>
</gene>
<dbReference type="HOGENOM" id="CLU_027932_1_0_3"/>
<dbReference type="InterPro" id="IPR015868">
    <property type="entry name" value="Glutaminase"/>
</dbReference>
<dbReference type="GO" id="GO:0006537">
    <property type="term" value="P:glutamate biosynthetic process"/>
    <property type="evidence" value="ECO:0007669"/>
    <property type="project" value="TreeGrafter"/>
</dbReference>
<dbReference type="RefSeq" id="WP_011613344.1">
    <property type="nucleotide sequence ID" value="NC_008312.1"/>
</dbReference>
<dbReference type="AlphaFoldDB" id="Q10XL0"/>
<evidence type="ECO:0000256" key="3">
    <source>
        <dbReference type="ARBA" id="ARBA00012918"/>
    </source>
</evidence>
<evidence type="ECO:0000256" key="4">
    <source>
        <dbReference type="ARBA" id="ARBA00022801"/>
    </source>
</evidence>
<dbReference type="PANTHER" id="PTHR12544">
    <property type="entry name" value="GLUTAMINASE"/>
    <property type="match status" value="1"/>
</dbReference>
<evidence type="ECO:0000256" key="1">
    <source>
        <dbReference type="ARBA" id="ARBA00011076"/>
    </source>
</evidence>
<dbReference type="Gene3D" id="3.40.710.10">
    <property type="entry name" value="DD-peptidase/beta-lactamase superfamily"/>
    <property type="match status" value="1"/>
</dbReference>
<organism evidence="6">
    <name type="scientific">Trichodesmium erythraeum (strain IMS101)</name>
    <dbReference type="NCBI Taxonomy" id="203124"/>
    <lineage>
        <taxon>Bacteria</taxon>
        <taxon>Bacillati</taxon>
        <taxon>Cyanobacteriota</taxon>
        <taxon>Cyanophyceae</taxon>
        <taxon>Oscillatoriophycideae</taxon>
        <taxon>Oscillatoriales</taxon>
        <taxon>Microcoleaceae</taxon>
        <taxon>Trichodesmium</taxon>
    </lineage>
</organism>
<dbReference type="eggNOG" id="COG2066">
    <property type="taxonomic scope" value="Bacteria"/>
</dbReference>
<comment type="similarity">
    <text evidence="1">Belongs to the glutaminase family.</text>
</comment>
<reference evidence="6" key="1">
    <citation type="submission" date="2006-06" db="EMBL/GenBank/DDBJ databases">
        <title>Complete sequence of Trichodesmium erythraeum IMS101.</title>
        <authorList>
            <consortium name="US DOE Joint Genome Institute"/>
            <person name="Copeland A."/>
            <person name="Lucas S."/>
            <person name="Lapidus A."/>
            <person name="Barry K."/>
            <person name="Detter J.C."/>
            <person name="Glavina del Rio T."/>
            <person name="Hammon N."/>
            <person name="Israni S."/>
            <person name="Dalin E."/>
            <person name="Tice H."/>
            <person name="Pitluck S."/>
            <person name="Kiss H."/>
            <person name="Munk A.C."/>
            <person name="Brettin T."/>
            <person name="Bruce D."/>
            <person name="Han C."/>
            <person name="Tapia R."/>
            <person name="Gilna P."/>
            <person name="Schmutz J."/>
            <person name="Larimer F."/>
            <person name="Land M."/>
            <person name="Hauser L."/>
            <person name="Kyrpides N."/>
            <person name="Kim E."/>
            <person name="Richardson P."/>
        </authorList>
    </citation>
    <scope>NUCLEOTIDE SEQUENCE [LARGE SCALE GENOMIC DNA]</scope>
    <source>
        <strain evidence="6">IMS101</strain>
    </source>
</reference>